<dbReference type="Gene3D" id="2.60.40.10">
    <property type="entry name" value="Immunoglobulins"/>
    <property type="match status" value="1"/>
</dbReference>
<dbReference type="InterPro" id="IPR003961">
    <property type="entry name" value="FN3_dom"/>
</dbReference>
<dbReference type="GO" id="GO:0060271">
    <property type="term" value="P:cilium assembly"/>
    <property type="evidence" value="ECO:0007669"/>
    <property type="project" value="TreeGrafter"/>
</dbReference>
<evidence type="ECO:0000313" key="1">
    <source>
        <dbReference type="EMBL" id="KAK4472367.1"/>
    </source>
</evidence>
<dbReference type="EMBL" id="JALJAT010000002">
    <property type="protein sequence ID" value="KAK4472367.1"/>
    <property type="molecule type" value="Genomic_DNA"/>
</dbReference>
<dbReference type="PANTHER" id="PTHR33487">
    <property type="entry name" value="CILIA- AND FLAGELLA-ASSOCIATED PROTEIN 54"/>
    <property type="match status" value="1"/>
</dbReference>
<dbReference type="InterPro" id="IPR013783">
    <property type="entry name" value="Ig-like_fold"/>
</dbReference>
<dbReference type="PANTHER" id="PTHR33487:SF1">
    <property type="entry name" value="CILIA- AND FLAGELLA-ASSOCIATED PROTEIN 54"/>
    <property type="match status" value="1"/>
</dbReference>
<evidence type="ECO:0000313" key="2">
    <source>
        <dbReference type="Proteomes" id="UP001292079"/>
    </source>
</evidence>
<reference evidence="1" key="2">
    <citation type="journal article" date="2023" name="Infect Dis Poverty">
        <title>Chromosome-scale genome of the human blood fluke Schistosoma mekongi and its implications for public health.</title>
        <authorList>
            <person name="Zhou M."/>
            <person name="Xu L."/>
            <person name="Xu D."/>
            <person name="Chen W."/>
            <person name="Khan J."/>
            <person name="Hu Y."/>
            <person name="Huang H."/>
            <person name="Wei H."/>
            <person name="Zhang Y."/>
            <person name="Chusongsang P."/>
            <person name="Tanasarnprasert K."/>
            <person name="Hu X."/>
            <person name="Limpanont Y."/>
            <person name="Lv Z."/>
        </authorList>
    </citation>
    <scope>NUCLEOTIDE SEQUENCE</scope>
    <source>
        <strain evidence="1">LV_2022a</strain>
    </source>
</reference>
<organism evidence="1 2">
    <name type="scientific">Schistosoma mekongi</name>
    <name type="common">Parasitic worm</name>
    <dbReference type="NCBI Taxonomy" id="38744"/>
    <lineage>
        <taxon>Eukaryota</taxon>
        <taxon>Metazoa</taxon>
        <taxon>Spiralia</taxon>
        <taxon>Lophotrochozoa</taxon>
        <taxon>Platyhelminthes</taxon>
        <taxon>Trematoda</taxon>
        <taxon>Digenea</taxon>
        <taxon>Strigeidida</taxon>
        <taxon>Schistosomatoidea</taxon>
        <taxon>Schistosomatidae</taxon>
        <taxon>Schistosoma</taxon>
    </lineage>
</organism>
<comment type="caution">
    <text evidence="1">The sequence shown here is derived from an EMBL/GenBank/DDBJ whole genome shotgun (WGS) entry which is preliminary data.</text>
</comment>
<accession>A0AAE1ZEI2</accession>
<dbReference type="Proteomes" id="UP001292079">
    <property type="component" value="Unassembled WGS sequence"/>
</dbReference>
<dbReference type="CDD" id="cd00063">
    <property type="entry name" value="FN3"/>
    <property type="match status" value="1"/>
</dbReference>
<name>A0AAE1ZEI2_SCHME</name>
<proteinExistence type="predicted"/>
<keyword evidence="2" id="KW-1185">Reference proteome</keyword>
<reference evidence="1" key="1">
    <citation type="submission" date="2022-04" db="EMBL/GenBank/DDBJ databases">
        <authorList>
            <person name="Xu L."/>
            <person name="Lv Z."/>
        </authorList>
    </citation>
    <scope>NUCLEOTIDE SEQUENCE</scope>
    <source>
        <strain evidence="1">LV_2022a</strain>
    </source>
</reference>
<dbReference type="Pfam" id="PF14858">
    <property type="entry name" value="CFAP54_N"/>
    <property type="match status" value="1"/>
</dbReference>
<sequence length="1282" mass="148260">MPMRRIYFHLLKALARKSLVDFAELLHLRNQENRFAQSTPTSIFHVAAVELSCLVFKRSVFESRKRPQGYLRPKVKVEFATLLQHSWPRTITERYLNQLTSNSSAQILAILESLSLMPGVRRSLVTPKPPIDSSDWEMSDVYTELFIAALELIYPNSSKKLIPNFLSGMHVIRKIPSDEDENSNGVINHTIALNEIKFLRWTQLDLIYYQYHYHDIIEDFKINQDLSSESSTTVTNASCTIDSLMKLIQIYFACGQYDIFDLISRKTLHVFEDKLTDLIKQQSPKECVLYIQAQIDTLELLRALYSVQLLKKVHNKNEILENVQEISATNLCKSSMKQQNATILPMDITDSDKEVSSTRLIQRGTSILGFLPKGIIKLSQKLDSFIRKKNELQISMYDAGTFVDTIVVLWDYCHTICQKVFIQSKVNTEYFITIEMKLIGLLYLLSLIKNVLELFNIEVADGLMSCNLIFYVMWIIKIFEQKLFFLHESKKESSQILQSGSTKIKFLLSALTLQIKPDDIYEPHGNEKSTICMIDLWTGIWNEVIDIIYWSRNTISKRMTSLQINQPQNLEINSLSELQVELLWFEHTIQWKLRNLEWLAWRDSNEATKEKLDKKIKQMDENSLKQCGRNTISKAFYYCLKAEYEVNDETAKKYFQIAEKLLFSKWPSEWDPMGSANITTHQHSNDSNESPKKILENETRQCDRPPPPMVIAKCETSMVLKTQQWNPSSGEQVHFYALYGKQTFVSNQKVHITDNKLPNSGIMVVCNNGFSVLNATNLVPNEEYVFAVVAYNEKGQPLGSHKHGLGQSTKPIVACSSLCLYTALCHLIESTFRRNLFQCLKVQSINIIWEYLTQRCDTIDNEKPTRLTGLELKSANTFNCSNVLLKHLTTCILWHCSFYHTTENLSLNNSVNSTYLLDKQIQKLHLCEKLAIGLELSAKLNDVQLLLDFANLIYETLSFDIEMSSVNSDYAKILLRSLTIILGVRKFSTKLTFLNESINRKLTHLMIKFTFGLTQVFEAMNELKGVTVILKIVKAALNQLMKDMKPCPNQSVKKRISQGKVNSSYFTGRRKTTQYTDQIEEINSAVKTLDAYNYLITAKMNPPRGELFGYEDQYQAIACISTKPIKAAIKDVMKFNRRTIFLQLVNIILERIQTNQINLIQPHLHEIRGWLNRRDQLLIKSCQSFETTDIMKMNDNMNATSLDKTKTAAFSTEMNHLCNLLSDYYSRKVRHMKLRNICQDEWIQRSQFNLVQAQIEQNDLWEKWQPIIAQTEALDKMYIFMP</sequence>
<dbReference type="InterPro" id="IPR027912">
    <property type="entry name" value="CFAP54"/>
</dbReference>
<gene>
    <name evidence="1" type="ORF">MN116_003627</name>
</gene>
<protein>
    <submittedName>
        <fullName evidence="1">Uncharacterized protein</fullName>
    </submittedName>
</protein>